<accession>A0ABD0JLH9</accession>
<name>A0ABD0JLH9_9CAEN</name>
<dbReference type="SUPFAM" id="SSF52540">
    <property type="entry name" value="P-loop containing nucleoside triphosphate hydrolases"/>
    <property type="match status" value="1"/>
</dbReference>
<evidence type="ECO:0000313" key="6">
    <source>
        <dbReference type="Proteomes" id="UP001519460"/>
    </source>
</evidence>
<dbReference type="InterPro" id="IPR027417">
    <property type="entry name" value="P-loop_NTPase"/>
</dbReference>
<reference evidence="5 6" key="1">
    <citation type="journal article" date="2023" name="Sci. Data">
        <title>Genome assembly of the Korean intertidal mud-creeper Batillaria attramentaria.</title>
        <authorList>
            <person name="Patra A.K."/>
            <person name="Ho P.T."/>
            <person name="Jun S."/>
            <person name="Lee S.J."/>
            <person name="Kim Y."/>
            <person name="Won Y.J."/>
        </authorList>
    </citation>
    <scope>NUCLEOTIDE SEQUENCE [LARGE SCALE GENOMIC DNA]</scope>
    <source>
        <strain evidence="5">Wonlab-2016</strain>
    </source>
</reference>
<dbReference type="InterPro" id="IPR006703">
    <property type="entry name" value="G_AIG1"/>
</dbReference>
<protein>
    <recommendedName>
        <fullName evidence="4">AIG1-type G domain-containing protein</fullName>
    </recommendedName>
</protein>
<evidence type="ECO:0000256" key="2">
    <source>
        <dbReference type="ARBA" id="ARBA00022741"/>
    </source>
</evidence>
<dbReference type="Proteomes" id="UP001519460">
    <property type="component" value="Unassembled WGS sequence"/>
</dbReference>
<dbReference type="GO" id="GO:0005525">
    <property type="term" value="F:GTP binding"/>
    <property type="evidence" value="ECO:0007669"/>
    <property type="project" value="UniProtKB-KW"/>
</dbReference>
<dbReference type="PROSITE" id="PS51720">
    <property type="entry name" value="G_AIG1"/>
    <property type="match status" value="1"/>
</dbReference>
<evidence type="ECO:0000313" key="5">
    <source>
        <dbReference type="EMBL" id="KAK7475709.1"/>
    </source>
</evidence>
<dbReference type="Gene3D" id="3.40.50.300">
    <property type="entry name" value="P-loop containing nucleotide triphosphate hydrolases"/>
    <property type="match status" value="1"/>
</dbReference>
<dbReference type="InterPro" id="IPR045058">
    <property type="entry name" value="GIMA/IAN/Toc"/>
</dbReference>
<evidence type="ECO:0000259" key="4">
    <source>
        <dbReference type="PROSITE" id="PS51720"/>
    </source>
</evidence>
<feature type="domain" description="AIG1-type G" evidence="4">
    <location>
        <begin position="241"/>
        <end position="442"/>
    </location>
</feature>
<sequence length="475" mass="52951">MQLGHQDLGISTTCRIKTTGKSGILTCEFSANIAETRHSFVVVRYGLNADNNPEIILSCYWGHRELNCMSKDGYDFDKQVTSVLHVDMPTLTREMEGRYVCQVVGNDDADDKPCSYSYTESMAEETSTVSTIAPQVQEDSDPEAEAWCTRERLPPETIRALKDQNLMTMDALRRLAVDDIPCRFLKNDLLSLANCIVLMKAIGRLSEAAPSGSTLPSHQAIDPPMRELVTDPPEVREGTELDQFRFLVLGITGSGKSTTGNTILGKDLFPSGLSLASITSKCELKRCNRMGKEIEIMDTPGVFDTDRPQADICADIVRAVACWQPGPHAILFVVTIRTFSAQDISCYYRLKALFGDSITKYVFVLFTGGDELERNQTTFSDLMKTAQKEVISVIQECGNRSVVFNNKADDPVPQVEQLLERVNELKQQNGSPYLCPMYKTFGEGLEEEVSKKLAMAEKKELEKNEDVSTKEKKIK</sequence>
<dbReference type="EMBL" id="JACVVK020000396">
    <property type="protein sequence ID" value="KAK7475709.1"/>
    <property type="molecule type" value="Genomic_DNA"/>
</dbReference>
<comment type="similarity">
    <text evidence="1">Belongs to the TRAFAC class TrmE-Era-EngA-EngB-Septin-like GTPase superfamily. AIG1/Toc34/Toc159-like paraseptin GTPase family. IAN subfamily.</text>
</comment>
<evidence type="ECO:0000256" key="3">
    <source>
        <dbReference type="ARBA" id="ARBA00023134"/>
    </source>
</evidence>
<gene>
    <name evidence="5" type="ORF">BaRGS_00033031</name>
</gene>
<dbReference type="PANTHER" id="PTHR10903">
    <property type="entry name" value="GTPASE, IMAP FAMILY MEMBER-RELATED"/>
    <property type="match status" value="1"/>
</dbReference>
<organism evidence="5 6">
    <name type="scientific">Batillaria attramentaria</name>
    <dbReference type="NCBI Taxonomy" id="370345"/>
    <lineage>
        <taxon>Eukaryota</taxon>
        <taxon>Metazoa</taxon>
        <taxon>Spiralia</taxon>
        <taxon>Lophotrochozoa</taxon>
        <taxon>Mollusca</taxon>
        <taxon>Gastropoda</taxon>
        <taxon>Caenogastropoda</taxon>
        <taxon>Sorbeoconcha</taxon>
        <taxon>Cerithioidea</taxon>
        <taxon>Batillariidae</taxon>
        <taxon>Batillaria</taxon>
    </lineage>
</organism>
<keyword evidence="3" id="KW-0342">GTP-binding</keyword>
<evidence type="ECO:0000256" key="1">
    <source>
        <dbReference type="ARBA" id="ARBA00008535"/>
    </source>
</evidence>
<proteinExistence type="inferred from homology"/>
<dbReference type="FunFam" id="3.40.50.300:FF:000366">
    <property type="entry name" value="GTPase, IMAP family member 2"/>
    <property type="match status" value="1"/>
</dbReference>
<keyword evidence="6" id="KW-1185">Reference proteome</keyword>
<dbReference type="Pfam" id="PF04548">
    <property type="entry name" value="AIG1"/>
    <property type="match status" value="1"/>
</dbReference>
<dbReference type="AlphaFoldDB" id="A0ABD0JLH9"/>
<comment type="caution">
    <text evidence="5">The sequence shown here is derived from an EMBL/GenBank/DDBJ whole genome shotgun (WGS) entry which is preliminary data.</text>
</comment>
<dbReference type="PANTHER" id="PTHR10903:SF184">
    <property type="entry name" value="GTP-BINDING PROTEIN A"/>
    <property type="match status" value="1"/>
</dbReference>
<keyword evidence="2" id="KW-0547">Nucleotide-binding</keyword>